<evidence type="ECO:0000256" key="1">
    <source>
        <dbReference type="SAM" id="SignalP"/>
    </source>
</evidence>
<feature type="signal peptide" evidence="1">
    <location>
        <begin position="1"/>
        <end position="21"/>
    </location>
</feature>
<dbReference type="Proteomes" id="UP000256304">
    <property type="component" value="Unassembled WGS sequence"/>
</dbReference>
<dbReference type="SUPFAM" id="SSF69304">
    <property type="entry name" value="Tricorn protease N-terminal domain"/>
    <property type="match status" value="1"/>
</dbReference>
<dbReference type="AlphaFoldDB" id="A0A3D9RQ95"/>
<comment type="caution">
    <text evidence="2">The sequence shown here is derived from an EMBL/GenBank/DDBJ whole genome shotgun (WGS) entry which is preliminary data.</text>
</comment>
<reference evidence="2 3" key="1">
    <citation type="submission" date="2018-08" db="EMBL/GenBank/DDBJ databases">
        <title>Genomic Encyclopedia of Type Strains, Phase III (KMG-III): the genomes of soil and plant-associated and newly described type strains.</title>
        <authorList>
            <person name="Whitman W."/>
        </authorList>
    </citation>
    <scope>NUCLEOTIDE SEQUENCE [LARGE SCALE GENOMIC DNA]</scope>
    <source>
        <strain evidence="2 3">CGMCC 1.10966</strain>
    </source>
</reference>
<keyword evidence="1" id="KW-0732">Signal</keyword>
<evidence type="ECO:0000313" key="3">
    <source>
        <dbReference type="Proteomes" id="UP000256304"/>
    </source>
</evidence>
<dbReference type="RefSeq" id="WP_116190547.1">
    <property type="nucleotide sequence ID" value="NZ_QTTN01000023.1"/>
</dbReference>
<name>A0A3D9RQ95_9BACL</name>
<dbReference type="EMBL" id="QTTN01000023">
    <property type="protein sequence ID" value="REE78913.1"/>
    <property type="molecule type" value="Genomic_DNA"/>
</dbReference>
<gene>
    <name evidence="2" type="ORF">A8990_12341</name>
</gene>
<sequence length="446" mass="49028">MIPTKRLLILVLLMFTLQTNANIEAAPDDDSLPEPYLYFTQHDDSRGVTVEANRDIDRLSLQHALQHSLIRREEAAVGEPISAHVVWYSARHAEILISGLDAGESVRFSFNGTKTVQGDAFLAGEQPARNDIVLFGTSEHDELLWLDQKDAREKRAVPIEGNIFQQVGLDQASNLIAYPKSGAPVLVSADTGRVTKLQLPNWWPGAKQPPFGNDYGTSLMFADRFTKDATYVVVGNRYVYLLHWRTGQAEKLFESKAAIYAISASPTGSKAAILTDSDSTIGPDADLTVLNSKGQIETAFRKAAIQSHSQGFLFVYPLAWVNDSSVLAVEQDHYRSIRLSDGEGAERAQDQLSAEERKLLEQQFGVVPETAELIRSRTDANLVAIEINQNVFSPEVWIIDGAAGKLRWAGAGMLLGMSGSGEVIVKPSSERGYRFPAVHLLAEQGH</sequence>
<proteinExistence type="predicted"/>
<evidence type="ECO:0000313" key="2">
    <source>
        <dbReference type="EMBL" id="REE78913.1"/>
    </source>
</evidence>
<keyword evidence="3" id="KW-1185">Reference proteome</keyword>
<protein>
    <submittedName>
        <fullName evidence="2">Uncharacterized protein</fullName>
    </submittedName>
</protein>
<organism evidence="2 3">
    <name type="scientific">Paenibacillus taihuensis</name>
    <dbReference type="NCBI Taxonomy" id="1156355"/>
    <lineage>
        <taxon>Bacteria</taxon>
        <taxon>Bacillati</taxon>
        <taxon>Bacillota</taxon>
        <taxon>Bacilli</taxon>
        <taxon>Bacillales</taxon>
        <taxon>Paenibacillaceae</taxon>
        <taxon>Paenibacillus</taxon>
    </lineage>
</organism>
<dbReference type="OrthoDB" id="2612817at2"/>
<feature type="chain" id="PRO_5038852532" evidence="1">
    <location>
        <begin position="22"/>
        <end position="446"/>
    </location>
</feature>
<accession>A0A3D9RQ95</accession>